<dbReference type="InterPro" id="IPR036286">
    <property type="entry name" value="LexA/Signal_pep-like_sf"/>
</dbReference>
<protein>
    <recommendedName>
        <fullName evidence="5">Signal peptidase I</fullName>
        <ecNumber evidence="5">3.4.21.89</ecNumber>
    </recommendedName>
</protein>
<sequence length="172" mass="18136">MKNKEKRKTHPVAAFCSALGTVLLILVVVAAAPAAVPRAFGLQVYEVISGSMAPEIPTGSLVYVRKAKAEQIQAEDVIAYDGGGGALITHRVVENRTLMGEFVTKGDANEKEDPNPVSYDQLRGKVVCSIPYLGWIAGLLSETTGKLAAAGMIAAAVLLHVAAGIMFRKTES</sequence>
<evidence type="ECO:0000256" key="6">
    <source>
        <dbReference type="SAM" id="Phobius"/>
    </source>
</evidence>
<evidence type="ECO:0000313" key="8">
    <source>
        <dbReference type="Proteomes" id="UP001145145"/>
    </source>
</evidence>
<dbReference type="GO" id="GO:0009003">
    <property type="term" value="F:signal peptidase activity"/>
    <property type="evidence" value="ECO:0007669"/>
    <property type="project" value="UniProtKB-EC"/>
</dbReference>
<dbReference type="NCBIfam" id="TIGR02228">
    <property type="entry name" value="sigpep_I_arch"/>
    <property type="match status" value="1"/>
</dbReference>
<organism evidence="7 8">
    <name type="scientific">Sellimonas catena</name>
    <dbReference type="NCBI Taxonomy" id="2994035"/>
    <lineage>
        <taxon>Bacteria</taxon>
        <taxon>Bacillati</taxon>
        <taxon>Bacillota</taxon>
        <taxon>Clostridia</taxon>
        <taxon>Lachnospirales</taxon>
        <taxon>Lachnospiraceae</taxon>
        <taxon>Sellimonas</taxon>
    </lineage>
</organism>
<evidence type="ECO:0000256" key="1">
    <source>
        <dbReference type="ARBA" id="ARBA00004370"/>
    </source>
</evidence>
<evidence type="ECO:0000256" key="3">
    <source>
        <dbReference type="ARBA" id="ARBA00022989"/>
    </source>
</evidence>
<keyword evidence="2 6" id="KW-0812">Transmembrane</keyword>
<dbReference type="CDD" id="cd06530">
    <property type="entry name" value="S26_SPase_I"/>
    <property type="match status" value="1"/>
</dbReference>
<feature type="transmembrane region" description="Helical" evidence="6">
    <location>
        <begin position="147"/>
        <end position="167"/>
    </location>
</feature>
<feature type="transmembrane region" description="Helical" evidence="6">
    <location>
        <begin position="12"/>
        <end position="36"/>
    </location>
</feature>
<proteinExistence type="predicted"/>
<evidence type="ECO:0000256" key="2">
    <source>
        <dbReference type="ARBA" id="ARBA00022692"/>
    </source>
</evidence>
<keyword evidence="4 6" id="KW-0472">Membrane</keyword>
<accession>A0A9W6C479</accession>
<dbReference type="GO" id="GO:0004252">
    <property type="term" value="F:serine-type endopeptidase activity"/>
    <property type="evidence" value="ECO:0007669"/>
    <property type="project" value="UniProtKB-UniRule"/>
</dbReference>
<dbReference type="InterPro" id="IPR001733">
    <property type="entry name" value="Peptidase_S26B"/>
</dbReference>
<dbReference type="PRINTS" id="PR00728">
    <property type="entry name" value="SIGNALPTASE"/>
</dbReference>
<name>A0A9W6C479_9FIRM</name>
<reference evidence="7 8" key="1">
    <citation type="journal article" date="2023" name="Int. J. Syst. Evol. Microbiol.">
        <title>Sellimonas catena sp. nov., isolated from human faeces.</title>
        <authorList>
            <person name="Hisatomi A."/>
            <person name="Ohkuma M."/>
            <person name="Sakamoto M."/>
        </authorList>
    </citation>
    <scope>NUCLEOTIDE SEQUENCE [LARGE SCALE GENOMIC DNA]</scope>
    <source>
        <strain evidence="7 8">12EGH17</strain>
    </source>
</reference>
<dbReference type="GO" id="GO:0016020">
    <property type="term" value="C:membrane"/>
    <property type="evidence" value="ECO:0007669"/>
    <property type="project" value="UniProtKB-SubCell"/>
</dbReference>
<dbReference type="EC" id="3.4.21.89" evidence="5"/>
<keyword evidence="3 6" id="KW-1133">Transmembrane helix</keyword>
<evidence type="ECO:0000313" key="7">
    <source>
        <dbReference type="EMBL" id="GLG03439.1"/>
    </source>
</evidence>
<gene>
    <name evidence="7" type="ORF">Selli1_06130</name>
</gene>
<dbReference type="PANTHER" id="PTHR10806:SF6">
    <property type="entry name" value="SIGNAL PEPTIDASE COMPLEX CATALYTIC SUBUNIT SEC11"/>
    <property type="match status" value="1"/>
</dbReference>
<dbReference type="RefSeq" id="WP_243424936.1">
    <property type="nucleotide sequence ID" value="NZ_BSBO01000004.1"/>
</dbReference>
<dbReference type="Proteomes" id="UP001145145">
    <property type="component" value="Unassembled WGS sequence"/>
</dbReference>
<comment type="subcellular location">
    <subcellularLocation>
        <location evidence="1">Membrane</location>
    </subcellularLocation>
</comment>
<evidence type="ECO:0000256" key="5">
    <source>
        <dbReference type="NCBIfam" id="TIGR02228"/>
    </source>
</evidence>
<evidence type="ECO:0000256" key="4">
    <source>
        <dbReference type="ARBA" id="ARBA00023136"/>
    </source>
</evidence>
<dbReference type="SUPFAM" id="SSF51306">
    <property type="entry name" value="LexA/Signal peptidase"/>
    <property type="match status" value="1"/>
</dbReference>
<dbReference type="EMBL" id="BSBO01000004">
    <property type="protein sequence ID" value="GLG03439.1"/>
    <property type="molecule type" value="Genomic_DNA"/>
</dbReference>
<dbReference type="InterPro" id="IPR019533">
    <property type="entry name" value="Peptidase_S26"/>
</dbReference>
<dbReference type="PANTHER" id="PTHR10806">
    <property type="entry name" value="SIGNAL PEPTIDASE COMPLEX CATALYTIC SUBUNIT SEC11"/>
    <property type="match status" value="1"/>
</dbReference>
<dbReference type="AlphaFoldDB" id="A0A9W6C479"/>
<keyword evidence="8" id="KW-1185">Reference proteome</keyword>
<comment type="caution">
    <text evidence="7">The sequence shown here is derived from an EMBL/GenBank/DDBJ whole genome shotgun (WGS) entry which is preliminary data.</text>
</comment>
<dbReference type="GO" id="GO:0006465">
    <property type="term" value="P:signal peptide processing"/>
    <property type="evidence" value="ECO:0007669"/>
    <property type="project" value="UniProtKB-UniRule"/>
</dbReference>